<name>A0ACA9R1I7_9GLOM</name>
<accession>A0ACA9R1I7</accession>
<dbReference type="EMBL" id="CAJVQC010041550">
    <property type="protein sequence ID" value="CAG8773201.1"/>
    <property type="molecule type" value="Genomic_DNA"/>
</dbReference>
<proteinExistence type="predicted"/>
<evidence type="ECO:0000313" key="1">
    <source>
        <dbReference type="EMBL" id="CAG8773201.1"/>
    </source>
</evidence>
<evidence type="ECO:0000313" key="2">
    <source>
        <dbReference type="Proteomes" id="UP000789920"/>
    </source>
</evidence>
<sequence length="101" mass="11471">DLRPLIDDGISEEDRPNKHNEQPNPNQEVAMYDVQPSECENNWVHNVFRGFHGKTVALMSISDPKTLDDAITAARKIEAGNYYQKKGGKEELTTILIDQLF</sequence>
<organism evidence="1 2">
    <name type="scientific">Racocetra persica</name>
    <dbReference type="NCBI Taxonomy" id="160502"/>
    <lineage>
        <taxon>Eukaryota</taxon>
        <taxon>Fungi</taxon>
        <taxon>Fungi incertae sedis</taxon>
        <taxon>Mucoromycota</taxon>
        <taxon>Glomeromycotina</taxon>
        <taxon>Glomeromycetes</taxon>
        <taxon>Diversisporales</taxon>
        <taxon>Gigasporaceae</taxon>
        <taxon>Racocetra</taxon>
    </lineage>
</organism>
<keyword evidence="2" id="KW-1185">Reference proteome</keyword>
<feature type="non-terminal residue" evidence="1">
    <location>
        <position position="1"/>
    </location>
</feature>
<gene>
    <name evidence="1" type="ORF">RPERSI_LOCUS16657</name>
</gene>
<protein>
    <submittedName>
        <fullName evidence="1">21154_t:CDS:1</fullName>
    </submittedName>
</protein>
<dbReference type="Proteomes" id="UP000789920">
    <property type="component" value="Unassembled WGS sequence"/>
</dbReference>
<comment type="caution">
    <text evidence="1">The sequence shown here is derived from an EMBL/GenBank/DDBJ whole genome shotgun (WGS) entry which is preliminary data.</text>
</comment>
<reference evidence="1" key="1">
    <citation type="submission" date="2021-06" db="EMBL/GenBank/DDBJ databases">
        <authorList>
            <person name="Kallberg Y."/>
            <person name="Tangrot J."/>
            <person name="Rosling A."/>
        </authorList>
    </citation>
    <scope>NUCLEOTIDE SEQUENCE</scope>
    <source>
        <strain evidence="1">MA461A</strain>
    </source>
</reference>